<dbReference type="EMBL" id="LBUP01000012">
    <property type="protein sequence ID" value="KKQ65298.1"/>
    <property type="molecule type" value="Genomic_DNA"/>
</dbReference>
<dbReference type="SUPFAM" id="SSF51430">
    <property type="entry name" value="NAD(P)-linked oxidoreductase"/>
    <property type="match status" value="1"/>
</dbReference>
<dbReference type="InterPro" id="IPR018170">
    <property type="entry name" value="Aldo/ket_reductase_CS"/>
</dbReference>
<dbReference type="PANTHER" id="PTHR43638:SF3">
    <property type="entry name" value="ALDEHYDE REDUCTASE"/>
    <property type="match status" value="1"/>
</dbReference>
<accession>A0A0G0JCC5</accession>
<gene>
    <name evidence="5" type="ORF">US86_C0012G0013</name>
</gene>
<evidence type="ECO:0000256" key="3">
    <source>
        <dbReference type="PIRSR" id="PIRSR000097-3"/>
    </source>
</evidence>
<dbReference type="Pfam" id="PF00248">
    <property type="entry name" value="Aldo_ket_red"/>
    <property type="match status" value="1"/>
</dbReference>
<dbReference type="Gene3D" id="3.20.20.100">
    <property type="entry name" value="NADP-dependent oxidoreductase domain"/>
    <property type="match status" value="1"/>
</dbReference>
<dbReference type="PIRSF" id="PIRSF000097">
    <property type="entry name" value="AKR"/>
    <property type="match status" value="1"/>
</dbReference>
<evidence type="ECO:0000313" key="6">
    <source>
        <dbReference type="Proteomes" id="UP000034235"/>
    </source>
</evidence>
<feature type="binding site" evidence="2">
    <location>
        <position position="115"/>
    </location>
    <ligand>
        <name>substrate</name>
    </ligand>
</feature>
<dbReference type="GO" id="GO:0016491">
    <property type="term" value="F:oxidoreductase activity"/>
    <property type="evidence" value="ECO:0007669"/>
    <property type="project" value="InterPro"/>
</dbReference>
<dbReference type="InterPro" id="IPR023210">
    <property type="entry name" value="NADP_OxRdtase_dom"/>
</dbReference>
<protein>
    <recommendedName>
        <fullName evidence="4">NADP-dependent oxidoreductase domain-containing protein</fullName>
    </recommendedName>
</protein>
<dbReference type="PROSITE" id="PS00062">
    <property type="entry name" value="ALDOKETO_REDUCTASE_2"/>
    <property type="match status" value="1"/>
</dbReference>
<dbReference type="Proteomes" id="UP000034235">
    <property type="component" value="Unassembled WGS sequence"/>
</dbReference>
<dbReference type="InterPro" id="IPR036812">
    <property type="entry name" value="NAD(P)_OxRdtase_dom_sf"/>
</dbReference>
<dbReference type="PRINTS" id="PR00069">
    <property type="entry name" value="ALDKETRDTASE"/>
</dbReference>
<dbReference type="AlphaFoldDB" id="A0A0G0JCC5"/>
<dbReference type="PATRIC" id="fig|1618422.5.peg.1152"/>
<dbReference type="CDD" id="cd19072">
    <property type="entry name" value="AKR_AKR3F1-like"/>
    <property type="match status" value="1"/>
</dbReference>
<sequence>MSRMEFKTISGVKLPVLGIGTWKMGMAGGLTDKQEIDAIKAAVDLGMTHIDTAEIYSEGHSEELVAEAIKGYDRNDLFITTKVWRTNLEYDAVIKAAKGSLERLETSYIDLLLIHWPNPEIPISETIAAMDYLVEQGLVKHIGVSNFSVEQIKEAQGNSKNAIFTDQVEYSLEDLSPEKDILSYCQQNNMFLTAYSPLGRGNLAYPGYNPLLDEIAKKYNKTVVQVALNYLISRDNVIAIPKSGNVDHIKEIVGSVGWQLSQADIEILREEFR</sequence>
<comment type="caution">
    <text evidence="5">The sequence shown here is derived from an EMBL/GenBank/DDBJ whole genome shotgun (WGS) entry which is preliminary data.</text>
</comment>
<feature type="active site" description="Proton donor" evidence="1">
    <location>
        <position position="56"/>
    </location>
</feature>
<proteinExistence type="predicted"/>
<evidence type="ECO:0000256" key="2">
    <source>
        <dbReference type="PIRSR" id="PIRSR000097-2"/>
    </source>
</evidence>
<feature type="site" description="Lowers pKa of active site Tyr" evidence="3">
    <location>
        <position position="82"/>
    </location>
</feature>
<name>A0A0G0JCC5_9BACT</name>
<organism evidence="5 6">
    <name type="scientific">Candidatus Daviesbacteria bacterium GW2011_GWA2_38_24</name>
    <dbReference type="NCBI Taxonomy" id="1618422"/>
    <lineage>
        <taxon>Bacteria</taxon>
        <taxon>Candidatus Daviesiibacteriota</taxon>
    </lineage>
</organism>
<feature type="domain" description="NADP-dependent oxidoreductase" evidence="4">
    <location>
        <begin position="17"/>
        <end position="270"/>
    </location>
</feature>
<dbReference type="PANTHER" id="PTHR43638">
    <property type="entry name" value="OXIDOREDUCTASE, ALDO/KETO REDUCTASE FAMILY PROTEIN"/>
    <property type="match status" value="1"/>
</dbReference>
<reference evidence="5 6" key="1">
    <citation type="journal article" date="2015" name="Nature">
        <title>rRNA introns, odd ribosomes, and small enigmatic genomes across a large radiation of phyla.</title>
        <authorList>
            <person name="Brown C.T."/>
            <person name="Hug L.A."/>
            <person name="Thomas B.C."/>
            <person name="Sharon I."/>
            <person name="Castelle C.J."/>
            <person name="Singh A."/>
            <person name="Wilkins M.J."/>
            <person name="Williams K.H."/>
            <person name="Banfield J.F."/>
        </authorList>
    </citation>
    <scope>NUCLEOTIDE SEQUENCE [LARGE SCALE GENOMIC DNA]</scope>
</reference>
<evidence type="ECO:0000313" key="5">
    <source>
        <dbReference type="EMBL" id="KKQ65298.1"/>
    </source>
</evidence>
<evidence type="ECO:0000259" key="4">
    <source>
        <dbReference type="Pfam" id="PF00248"/>
    </source>
</evidence>
<dbReference type="InterPro" id="IPR020471">
    <property type="entry name" value="AKR"/>
</dbReference>
<evidence type="ECO:0000256" key="1">
    <source>
        <dbReference type="PIRSR" id="PIRSR000097-1"/>
    </source>
</evidence>